<evidence type="ECO:0008006" key="8">
    <source>
        <dbReference type="Google" id="ProtNLM"/>
    </source>
</evidence>
<dbReference type="InterPro" id="IPR029044">
    <property type="entry name" value="Nucleotide-diphossugar_trans"/>
</dbReference>
<dbReference type="SUPFAM" id="SSF53448">
    <property type="entry name" value="Nucleotide-diphospho-sugar transferases"/>
    <property type="match status" value="1"/>
</dbReference>
<dbReference type="EMBL" id="JAFFZP010000041">
    <property type="protein sequence ID" value="MBN0989462.1"/>
    <property type="molecule type" value="Genomic_DNA"/>
</dbReference>
<evidence type="ECO:0000256" key="3">
    <source>
        <dbReference type="ARBA" id="ARBA00022676"/>
    </source>
</evidence>
<organism evidence="6 7">
    <name type="scientific">Amphritea pacifica</name>
    <dbReference type="NCBI Taxonomy" id="2811233"/>
    <lineage>
        <taxon>Bacteria</taxon>
        <taxon>Pseudomonadati</taxon>
        <taxon>Pseudomonadota</taxon>
        <taxon>Gammaproteobacteria</taxon>
        <taxon>Oceanospirillales</taxon>
        <taxon>Oceanospirillaceae</taxon>
        <taxon>Amphritea</taxon>
    </lineage>
</organism>
<evidence type="ECO:0000313" key="6">
    <source>
        <dbReference type="EMBL" id="MBN0989462.1"/>
    </source>
</evidence>
<evidence type="ECO:0000256" key="1">
    <source>
        <dbReference type="ARBA" id="ARBA00004236"/>
    </source>
</evidence>
<evidence type="ECO:0000256" key="5">
    <source>
        <dbReference type="ARBA" id="ARBA00023136"/>
    </source>
</evidence>
<evidence type="ECO:0000256" key="2">
    <source>
        <dbReference type="ARBA" id="ARBA00022475"/>
    </source>
</evidence>
<keyword evidence="5" id="KW-0472">Membrane</keyword>
<name>A0ABS2WCM2_9GAMM</name>
<keyword evidence="7" id="KW-1185">Reference proteome</keyword>
<dbReference type="Proteomes" id="UP000760472">
    <property type="component" value="Unassembled WGS sequence"/>
</dbReference>
<evidence type="ECO:0000256" key="4">
    <source>
        <dbReference type="ARBA" id="ARBA00022679"/>
    </source>
</evidence>
<evidence type="ECO:0000313" key="7">
    <source>
        <dbReference type="Proteomes" id="UP000760472"/>
    </source>
</evidence>
<protein>
    <recommendedName>
        <fullName evidence="8">Glycosyl transferase family 2</fullName>
    </recommendedName>
</protein>
<proteinExistence type="predicted"/>
<dbReference type="RefSeq" id="WP_205214322.1">
    <property type="nucleotide sequence ID" value="NZ_JAFFZP010000041.1"/>
</dbReference>
<dbReference type="PANTHER" id="PTHR43646">
    <property type="entry name" value="GLYCOSYLTRANSFERASE"/>
    <property type="match status" value="1"/>
</dbReference>
<keyword evidence="3" id="KW-0328">Glycosyltransferase</keyword>
<keyword evidence="4" id="KW-0808">Transferase</keyword>
<reference evidence="6 7" key="1">
    <citation type="submission" date="2021-02" db="EMBL/GenBank/DDBJ databases">
        <title>A novel species of genus Amphritea isolated from a fishpond in China.</title>
        <authorList>
            <person name="Lu H."/>
        </authorList>
    </citation>
    <scope>NUCLEOTIDE SEQUENCE [LARGE SCALE GENOMIC DNA]</scope>
    <source>
        <strain evidence="6 7">RP18W</strain>
    </source>
</reference>
<comment type="caution">
    <text evidence="6">The sequence shown here is derived from an EMBL/GenBank/DDBJ whole genome shotgun (WGS) entry which is preliminary data.</text>
</comment>
<sequence>MSDQVLCQHSISVVIPVGPAETSLQPMLGQLACLQQAQKIIFVFCPASEHLISHLPSSDQIDALTVEAGRARQLNTGAREVESGYIWFLHLDSQLSHRQWQMLNQSLTRRPDALHYFNLRFLNDGAGPVWLNSLGANLRSRYLGLPFGDQGFCLSARQFERLGGYPVEAVYGEDHLLVWRAHQQGVQLVNTGVELITSARKYASTGWGQLTLKYQFYWIRQALPPLWRLLKSKWLTH</sequence>
<dbReference type="Gene3D" id="3.90.550.10">
    <property type="entry name" value="Spore Coat Polysaccharide Biosynthesis Protein SpsA, Chain A"/>
    <property type="match status" value="1"/>
</dbReference>
<gene>
    <name evidence="6" type="ORF">JW498_19015</name>
</gene>
<dbReference type="PANTHER" id="PTHR43646:SF2">
    <property type="entry name" value="GLYCOSYLTRANSFERASE 2-LIKE DOMAIN-CONTAINING PROTEIN"/>
    <property type="match status" value="1"/>
</dbReference>
<keyword evidence="2" id="KW-1003">Cell membrane</keyword>
<comment type="subcellular location">
    <subcellularLocation>
        <location evidence="1">Cell membrane</location>
    </subcellularLocation>
</comment>
<accession>A0ABS2WCM2</accession>